<accession>A0AAV3ZEZ5</accession>
<evidence type="ECO:0000313" key="2">
    <source>
        <dbReference type="EMBL" id="GFN94174.1"/>
    </source>
</evidence>
<dbReference type="Proteomes" id="UP000735302">
    <property type="component" value="Unassembled WGS sequence"/>
</dbReference>
<dbReference type="AlphaFoldDB" id="A0AAV3ZEZ5"/>
<protein>
    <submittedName>
        <fullName evidence="2">Uncharacterized protein</fullName>
    </submittedName>
</protein>
<name>A0AAV3ZEZ5_9GAST</name>
<gene>
    <name evidence="2" type="ORF">PoB_002068000</name>
</gene>
<dbReference type="EMBL" id="BLXT01002413">
    <property type="protein sequence ID" value="GFN94174.1"/>
    <property type="molecule type" value="Genomic_DNA"/>
</dbReference>
<organism evidence="2 3">
    <name type="scientific">Plakobranchus ocellatus</name>
    <dbReference type="NCBI Taxonomy" id="259542"/>
    <lineage>
        <taxon>Eukaryota</taxon>
        <taxon>Metazoa</taxon>
        <taxon>Spiralia</taxon>
        <taxon>Lophotrochozoa</taxon>
        <taxon>Mollusca</taxon>
        <taxon>Gastropoda</taxon>
        <taxon>Heterobranchia</taxon>
        <taxon>Euthyneura</taxon>
        <taxon>Panpulmonata</taxon>
        <taxon>Sacoglossa</taxon>
        <taxon>Placobranchoidea</taxon>
        <taxon>Plakobranchidae</taxon>
        <taxon>Plakobranchus</taxon>
    </lineage>
</organism>
<feature type="region of interest" description="Disordered" evidence="1">
    <location>
        <begin position="1"/>
        <end position="30"/>
    </location>
</feature>
<keyword evidence="3" id="KW-1185">Reference proteome</keyword>
<evidence type="ECO:0000256" key="1">
    <source>
        <dbReference type="SAM" id="MobiDB-lite"/>
    </source>
</evidence>
<reference evidence="2 3" key="1">
    <citation type="journal article" date="2021" name="Elife">
        <title>Chloroplast acquisition without the gene transfer in kleptoplastic sea slugs, Plakobranchus ocellatus.</title>
        <authorList>
            <person name="Maeda T."/>
            <person name="Takahashi S."/>
            <person name="Yoshida T."/>
            <person name="Shimamura S."/>
            <person name="Takaki Y."/>
            <person name="Nagai Y."/>
            <person name="Toyoda A."/>
            <person name="Suzuki Y."/>
            <person name="Arimoto A."/>
            <person name="Ishii H."/>
            <person name="Satoh N."/>
            <person name="Nishiyama T."/>
            <person name="Hasebe M."/>
            <person name="Maruyama T."/>
            <person name="Minagawa J."/>
            <person name="Obokata J."/>
            <person name="Shigenobu S."/>
        </authorList>
    </citation>
    <scope>NUCLEOTIDE SEQUENCE [LARGE SCALE GENOMIC DNA]</scope>
</reference>
<proteinExistence type="predicted"/>
<comment type="caution">
    <text evidence="2">The sequence shown here is derived from an EMBL/GenBank/DDBJ whole genome shotgun (WGS) entry which is preliminary data.</text>
</comment>
<evidence type="ECO:0000313" key="3">
    <source>
        <dbReference type="Proteomes" id="UP000735302"/>
    </source>
</evidence>
<sequence length="86" mass="9705">MLKADDRDNTVLSDSVPGPSREYMTESGRSGDDRLFARISTGTYQQENNEKDSIFISVVASKHFALLQIPWKVEKKANTTRELGKK</sequence>